<dbReference type="KEGG" id="shyd:CJD35_02660"/>
<dbReference type="AlphaFoldDB" id="A0A249MQR1"/>
<protein>
    <recommendedName>
        <fullName evidence="4">CN hydrolase domain-containing protein</fullName>
    </recommendedName>
</protein>
<dbReference type="SUPFAM" id="SSF56317">
    <property type="entry name" value="Carbon-nitrogen hydrolase"/>
    <property type="match status" value="2"/>
</dbReference>
<feature type="region of interest" description="Disordered" evidence="1">
    <location>
        <begin position="581"/>
        <end position="614"/>
    </location>
</feature>
<dbReference type="InterPro" id="IPR036526">
    <property type="entry name" value="C-N_Hydrolase_sf"/>
</dbReference>
<dbReference type="Proteomes" id="UP000217141">
    <property type="component" value="Chromosome I"/>
</dbReference>
<feature type="compositionally biased region" description="Basic and acidic residues" evidence="1">
    <location>
        <begin position="581"/>
        <end position="602"/>
    </location>
</feature>
<gene>
    <name evidence="2" type="ORF">CJD35_02660</name>
</gene>
<evidence type="ECO:0008006" key="4">
    <source>
        <dbReference type="Google" id="ProtNLM"/>
    </source>
</evidence>
<proteinExistence type="predicted"/>
<evidence type="ECO:0000313" key="2">
    <source>
        <dbReference type="EMBL" id="ASY43477.1"/>
    </source>
</evidence>
<reference evidence="2 3" key="1">
    <citation type="submission" date="2017-08" db="EMBL/GenBank/DDBJ databases">
        <title>Whole Genome Sequence of Sphingobium hydrophobicum C1: Insights into Adaption to the Electronic-waste Contaminated Sediment.</title>
        <authorList>
            <person name="Song D."/>
            <person name="Chen X."/>
            <person name="Xu M."/>
        </authorList>
    </citation>
    <scope>NUCLEOTIDE SEQUENCE [LARGE SCALE GENOMIC DNA]</scope>
    <source>
        <strain evidence="2 3">C1</strain>
    </source>
</reference>
<accession>A0A249MQR1</accession>
<dbReference type="Gene3D" id="3.60.110.10">
    <property type="entry name" value="Carbon-nitrogen hydrolase"/>
    <property type="match status" value="2"/>
</dbReference>
<evidence type="ECO:0000256" key="1">
    <source>
        <dbReference type="SAM" id="MobiDB-lite"/>
    </source>
</evidence>
<dbReference type="EMBL" id="CP022745">
    <property type="protein sequence ID" value="ASY43477.1"/>
    <property type="molecule type" value="Genomic_DNA"/>
</dbReference>
<organism evidence="2 3">
    <name type="scientific">Sphingobium xenophagum</name>
    <dbReference type="NCBI Taxonomy" id="121428"/>
    <lineage>
        <taxon>Bacteria</taxon>
        <taxon>Pseudomonadati</taxon>
        <taxon>Pseudomonadota</taxon>
        <taxon>Alphaproteobacteria</taxon>
        <taxon>Sphingomonadales</taxon>
        <taxon>Sphingomonadaceae</taxon>
        <taxon>Sphingobium</taxon>
    </lineage>
</organism>
<name>A0A249MQR1_SPHXE</name>
<evidence type="ECO:0000313" key="3">
    <source>
        <dbReference type="Proteomes" id="UP000217141"/>
    </source>
</evidence>
<dbReference type="RefSeq" id="WP_095686768.1">
    <property type="nucleotide sequence ID" value="NZ_CP022745.1"/>
</dbReference>
<sequence length="614" mass="68649">MTNIKINVACSTLQLRDGFIPVRIFQDKTERDLIGDRDSLRRAQHLGNATDEDSATFAARLTRAKADELSIFSFHKGVVGNRAELQSASLSRTLVTLGGIGADNRNLTLIASGGKVIEQAKMSLASEDGDEGVAPGNTLNIFDNAHDSEAVRWAVLNCHEYTHADIVMHLLEHKIELLVVVTFNTATQLYWEYAAADVHRLFCFIVIVNVAELGGSGAFVPFRRLGNQPNATFRTAGQIFSTRGPVETTAYVELDVAELRRLRERYRDEGLAGPKEMDSTKYVPLAPSEHFMRTHDRAAGAPPVRNIRNLDLNWNSDDPLVAVVQLNSIPAKHYVSCRYRLGELDKLDDHAGEVANFERSMTHRLAVLEEQLSATSEGGEQLDFLVFPEVFVSRQFAENVIVPFCERTNAVAICGVDYPGKTDEENCNSAWVITSAGLHTSYDKITRSQYDALGRKEGERMSLKRGETLYRFINREGRAFGVLICYDFSHFDLVHRINLEGRDEPLDVLFVIAHNPFGELYRTCCVADSHRFYQHIVLCNVASYGGSGVLAPLRTEGARQSLMNAGVRNETIALTRLRLNEQRDARTKPDSTIHEEAKDRGAMMRRPGVYSRRL</sequence>